<keyword evidence="4" id="KW-0804">Transcription</keyword>
<keyword evidence="7" id="KW-1185">Reference proteome</keyword>
<dbReference type="GO" id="GO:0005829">
    <property type="term" value="C:cytosol"/>
    <property type="evidence" value="ECO:0007669"/>
    <property type="project" value="TreeGrafter"/>
</dbReference>
<dbReference type="Pfam" id="PF03466">
    <property type="entry name" value="LysR_substrate"/>
    <property type="match status" value="1"/>
</dbReference>
<dbReference type="Proteomes" id="UP000184074">
    <property type="component" value="Unassembled WGS sequence"/>
</dbReference>
<dbReference type="EMBL" id="FQXB01000008">
    <property type="protein sequence ID" value="SHH46177.1"/>
    <property type="molecule type" value="Genomic_DNA"/>
</dbReference>
<evidence type="ECO:0000313" key="7">
    <source>
        <dbReference type="Proteomes" id="UP000184074"/>
    </source>
</evidence>
<dbReference type="InterPro" id="IPR036390">
    <property type="entry name" value="WH_DNA-bd_sf"/>
</dbReference>
<dbReference type="SUPFAM" id="SSF46785">
    <property type="entry name" value="Winged helix' DNA-binding domain"/>
    <property type="match status" value="1"/>
</dbReference>
<feature type="domain" description="HTH lysR-type" evidence="5">
    <location>
        <begin position="1"/>
        <end position="59"/>
    </location>
</feature>
<dbReference type="Gene3D" id="3.40.190.10">
    <property type="entry name" value="Periplasmic binding protein-like II"/>
    <property type="match status" value="2"/>
</dbReference>
<evidence type="ECO:0000256" key="4">
    <source>
        <dbReference type="ARBA" id="ARBA00023163"/>
    </source>
</evidence>
<dbReference type="GO" id="GO:0003700">
    <property type="term" value="F:DNA-binding transcription factor activity"/>
    <property type="evidence" value="ECO:0007669"/>
    <property type="project" value="InterPro"/>
</dbReference>
<sequence length="289" mass="31633">MKIETLKTFVEVAQSGSLATAAARLGRTPSAVSMSLKLFETDLGQKLFEGERKDRLSPFGKDVFDLAIRQIKQFDATVDAIEARASSEHGLLRISSIPSVAASVFPTLLDQLTVEFPGVRLDLRDADSAQVLAALRDGVADIGIASGSQYFNGLTSSVLFQDRFGLVISANHPLHQSGQDATINGVFSFPFIRNELCDHIKTEAVRDLTSAAPVTIRNTQSLVALIQTGRWLSILPQSVVSILPYDCVFLPIDGFNDVRDVCLYRQQETQYPELLTHCTALIERQFSSA</sequence>
<accession>A0A1M5T5Y5</accession>
<evidence type="ECO:0000313" key="6">
    <source>
        <dbReference type="EMBL" id="SHH46177.1"/>
    </source>
</evidence>
<proteinExistence type="inferred from homology"/>
<comment type="similarity">
    <text evidence="1">Belongs to the LysR transcriptional regulatory family.</text>
</comment>
<dbReference type="InterPro" id="IPR000847">
    <property type="entry name" value="LysR_HTH_N"/>
</dbReference>
<evidence type="ECO:0000256" key="1">
    <source>
        <dbReference type="ARBA" id="ARBA00009437"/>
    </source>
</evidence>
<dbReference type="InterPro" id="IPR036388">
    <property type="entry name" value="WH-like_DNA-bd_sf"/>
</dbReference>
<dbReference type="InterPro" id="IPR005119">
    <property type="entry name" value="LysR_subst-bd"/>
</dbReference>
<dbReference type="OrthoDB" id="3252676at2"/>
<dbReference type="GO" id="GO:0003677">
    <property type="term" value="F:DNA binding"/>
    <property type="evidence" value="ECO:0007669"/>
    <property type="project" value="UniProtKB-KW"/>
</dbReference>
<dbReference type="Pfam" id="PF00126">
    <property type="entry name" value="HTH_1"/>
    <property type="match status" value="1"/>
</dbReference>
<reference evidence="6 7" key="1">
    <citation type="submission" date="2016-11" db="EMBL/GenBank/DDBJ databases">
        <authorList>
            <person name="Jaros S."/>
            <person name="Januszkiewicz K."/>
            <person name="Wedrychowicz H."/>
        </authorList>
    </citation>
    <scope>NUCLEOTIDE SEQUENCE [LARGE SCALE GENOMIC DNA]</scope>
    <source>
        <strain evidence="6 7">DSM 28715</strain>
    </source>
</reference>
<dbReference type="InterPro" id="IPR050950">
    <property type="entry name" value="HTH-type_LysR_regulators"/>
</dbReference>
<dbReference type="RefSeq" id="WP_072902927.1">
    <property type="nucleotide sequence ID" value="NZ_FQXB01000008.1"/>
</dbReference>
<evidence type="ECO:0000259" key="5">
    <source>
        <dbReference type="PROSITE" id="PS50931"/>
    </source>
</evidence>
<dbReference type="PANTHER" id="PTHR30419">
    <property type="entry name" value="HTH-TYPE TRANSCRIPTIONAL REGULATOR YBHD"/>
    <property type="match status" value="1"/>
</dbReference>
<dbReference type="SUPFAM" id="SSF53850">
    <property type="entry name" value="Periplasmic binding protein-like II"/>
    <property type="match status" value="1"/>
</dbReference>
<evidence type="ECO:0000256" key="3">
    <source>
        <dbReference type="ARBA" id="ARBA00023125"/>
    </source>
</evidence>
<dbReference type="STRING" id="1508389.SAMN05444003_3258"/>
<dbReference type="PROSITE" id="PS50931">
    <property type="entry name" value="HTH_LYSR"/>
    <property type="match status" value="1"/>
</dbReference>
<dbReference type="CDD" id="cd05466">
    <property type="entry name" value="PBP2_LTTR_substrate"/>
    <property type="match status" value="1"/>
</dbReference>
<gene>
    <name evidence="6" type="ORF">SAMN05444003_3258</name>
</gene>
<protein>
    <submittedName>
        <fullName evidence="6">DNA-binding transcriptional regulator, LysR family</fullName>
    </submittedName>
</protein>
<dbReference type="Gene3D" id="1.10.10.10">
    <property type="entry name" value="Winged helix-like DNA-binding domain superfamily/Winged helix DNA-binding domain"/>
    <property type="match status" value="1"/>
</dbReference>
<organism evidence="6 7">
    <name type="scientific">Cognatiyoonia sediminum</name>
    <dbReference type="NCBI Taxonomy" id="1508389"/>
    <lineage>
        <taxon>Bacteria</taxon>
        <taxon>Pseudomonadati</taxon>
        <taxon>Pseudomonadota</taxon>
        <taxon>Alphaproteobacteria</taxon>
        <taxon>Rhodobacterales</taxon>
        <taxon>Paracoccaceae</taxon>
        <taxon>Cognatiyoonia</taxon>
    </lineage>
</organism>
<evidence type="ECO:0000256" key="2">
    <source>
        <dbReference type="ARBA" id="ARBA00023015"/>
    </source>
</evidence>
<dbReference type="AlphaFoldDB" id="A0A1M5T5Y5"/>
<keyword evidence="2" id="KW-0805">Transcription regulation</keyword>
<keyword evidence="3 6" id="KW-0238">DNA-binding</keyword>
<name>A0A1M5T5Y5_9RHOB</name>